<keyword evidence="1" id="KW-0472">Membrane</keyword>
<keyword evidence="1" id="KW-0812">Transmembrane</keyword>
<dbReference type="KEGG" id="samy:DB32_008187"/>
<dbReference type="InterPro" id="IPR013229">
    <property type="entry name" value="PEGA"/>
</dbReference>
<dbReference type="STRING" id="927083.DB32_008187"/>
<dbReference type="Pfam" id="PF08308">
    <property type="entry name" value="PEGA"/>
    <property type="match status" value="1"/>
</dbReference>
<protein>
    <recommendedName>
        <fullName evidence="3">PEGA domain-containing protein</fullName>
    </recommendedName>
</protein>
<sequence length="367" mass="37889">MRVASSILALLAIATTARAQDDVLLPSEEAGLDDEGPARLAPPIAPRVAVVLLPGGPDVDPAMTDALTELLIAGVAARGEGFQIVGKEELQAQLERDDAETARCIESAACLGRVGALLDVREIIAGTLALRADASGAPAWAFDLHRIDVRDGEQLGRVFREVSGDLDALLRALEESIPELYARRVQPGRLVVRATVQGAAVTLDGAAIGVFDGAPLRRETVEPGTHLLRVEAAGFRAFERSVEVEEGATLMIDAVLERAGSWTPSPLVWVGGAIALASATAGIAFGVASQAEPSDDVSMRDVVEQFYPARDAEAIAANVLFGIAGAGAVAVAVGLAMSGIDDAPRERASAWVAPVEGGAAAGVAGRF</sequence>
<keyword evidence="1" id="KW-1133">Transmembrane helix</keyword>
<keyword evidence="5" id="KW-1185">Reference proteome</keyword>
<keyword evidence="2" id="KW-0732">Signal</keyword>
<reference evidence="4 5" key="1">
    <citation type="submission" date="2015-03" db="EMBL/GenBank/DDBJ databases">
        <title>Genome assembly of Sandaracinus amylolyticus DSM 53668.</title>
        <authorList>
            <person name="Sharma G."/>
            <person name="Subramanian S."/>
        </authorList>
    </citation>
    <scope>NUCLEOTIDE SEQUENCE [LARGE SCALE GENOMIC DNA]</scope>
    <source>
        <strain evidence="4 5">DSM 53668</strain>
    </source>
</reference>
<name>A0A0F6YMH5_9BACT</name>
<dbReference type="Proteomes" id="UP000034883">
    <property type="component" value="Chromosome"/>
</dbReference>
<gene>
    <name evidence="4" type="ORF">DB32_008187</name>
</gene>
<evidence type="ECO:0000313" key="4">
    <source>
        <dbReference type="EMBL" id="AKF11038.1"/>
    </source>
</evidence>
<organism evidence="4 5">
    <name type="scientific">Sandaracinus amylolyticus</name>
    <dbReference type="NCBI Taxonomy" id="927083"/>
    <lineage>
        <taxon>Bacteria</taxon>
        <taxon>Pseudomonadati</taxon>
        <taxon>Myxococcota</taxon>
        <taxon>Polyangia</taxon>
        <taxon>Polyangiales</taxon>
        <taxon>Sandaracinaceae</taxon>
        <taxon>Sandaracinus</taxon>
    </lineage>
</organism>
<feature type="transmembrane region" description="Helical" evidence="1">
    <location>
        <begin position="315"/>
        <end position="337"/>
    </location>
</feature>
<evidence type="ECO:0000259" key="3">
    <source>
        <dbReference type="Pfam" id="PF08308"/>
    </source>
</evidence>
<accession>A0A0F6YMH5</accession>
<evidence type="ECO:0000256" key="2">
    <source>
        <dbReference type="SAM" id="SignalP"/>
    </source>
</evidence>
<evidence type="ECO:0000256" key="1">
    <source>
        <dbReference type="SAM" id="Phobius"/>
    </source>
</evidence>
<feature type="domain" description="PEGA" evidence="3">
    <location>
        <begin position="188"/>
        <end position="258"/>
    </location>
</feature>
<dbReference type="EMBL" id="CP011125">
    <property type="protein sequence ID" value="AKF11038.1"/>
    <property type="molecule type" value="Genomic_DNA"/>
</dbReference>
<evidence type="ECO:0000313" key="5">
    <source>
        <dbReference type="Proteomes" id="UP000034883"/>
    </source>
</evidence>
<feature type="signal peptide" evidence="2">
    <location>
        <begin position="1"/>
        <end position="19"/>
    </location>
</feature>
<proteinExistence type="predicted"/>
<feature type="chain" id="PRO_5002512564" description="PEGA domain-containing protein" evidence="2">
    <location>
        <begin position="20"/>
        <end position="367"/>
    </location>
</feature>
<dbReference type="AlphaFoldDB" id="A0A0F6YMH5"/>